<accession>A0A1R0H1X1</accession>
<evidence type="ECO:0000313" key="7">
    <source>
        <dbReference type="Proteomes" id="UP000187455"/>
    </source>
</evidence>
<organism evidence="6 7">
    <name type="scientific">Smittium mucronatum</name>
    <dbReference type="NCBI Taxonomy" id="133383"/>
    <lineage>
        <taxon>Eukaryota</taxon>
        <taxon>Fungi</taxon>
        <taxon>Fungi incertae sedis</taxon>
        <taxon>Zoopagomycota</taxon>
        <taxon>Kickxellomycotina</taxon>
        <taxon>Harpellomycetes</taxon>
        <taxon>Harpellales</taxon>
        <taxon>Legeriomycetaceae</taxon>
        <taxon>Smittium</taxon>
    </lineage>
</organism>
<dbReference type="AlphaFoldDB" id="A0A1R0H1X1"/>
<keyword evidence="2" id="KW-0378">Hydrolase</keyword>
<dbReference type="GO" id="GO:0046872">
    <property type="term" value="F:metal ion binding"/>
    <property type="evidence" value="ECO:0007669"/>
    <property type="project" value="UniProtKB-KW"/>
</dbReference>
<keyword evidence="1" id="KW-0479">Metal-binding</keyword>
<keyword evidence="4" id="KW-0456">Lyase</keyword>
<dbReference type="Pfam" id="PF04227">
    <property type="entry name" value="Indigoidine_A"/>
    <property type="match status" value="2"/>
</dbReference>
<gene>
    <name evidence="6" type="ORF">AYI68_g2740</name>
</gene>
<keyword evidence="5 6" id="KW-0326">Glycosidase</keyword>
<keyword evidence="7" id="KW-1185">Reference proteome</keyword>
<evidence type="ECO:0000256" key="2">
    <source>
        <dbReference type="ARBA" id="ARBA00022801"/>
    </source>
</evidence>
<dbReference type="STRING" id="133383.A0A1R0H1X1"/>
<dbReference type="PANTHER" id="PTHR42909">
    <property type="entry name" value="ZGC:136858"/>
    <property type="match status" value="1"/>
</dbReference>
<dbReference type="InterPro" id="IPR007342">
    <property type="entry name" value="PsuG"/>
</dbReference>
<dbReference type="OrthoDB" id="198885at2759"/>
<evidence type="ECO:0000256" key="4">
    <source>
        <dbReference type="ARBA" id="ARBA00023239"/>
    </source>
</evidence>
<sequence length="225" mass="24432">MPYPSNFETAKAVESIVSQGGAVPATIALLDGKINIGKPKYINTLLQKVRIYLSFPHNNFIKSQSISPLPTLNSGKKKFFFNKTGLTVDQIERLSVEGKKVIKTSIRDMAMVLSKKELGATTVSSTVFSANLAGIKVFVTGGIGGVHRDFGNIMDVSSDLTELGRTPVSVICAGAKSILDLPKTLEYLETLGTPVVTIGDTREFPAFFSRTSGLKVWIFFTAKYF</sequence>
<proteinExistence type="predicted"/>
<name>A0A1R0H1X1_9FUNG</name>
<dbReference type="Proteomes" id="UP000187455">
    <property type="component" value="Unassembled WGS sequence"/>
</dbReference>
<dbReference type="EMBL" id="LSSL01001057">
    <property type="protein sequence ID" value="OLY83130.1"/>
    <property type="molecule type" value="Genomic_DNA"/>
</dbReference>
<dbReference type="PANTHER" id="PTHR42909:SF1">
    <property type="entry name" value="CARBOHYDRATE KINASE PFKB DOMAIN-CONTAINING PROTEIN"/>
    <property type="match status" value="1"/>
</dbReference>
<dbReference type="SUPFAM" id="SSF110581">
    <property type="entry name" value="Indigoidine synthase A-like"/>
    <property type="match status" value="2"/>
</dbReference>
<reference evidence="6 7" key="1">
    <citation type="journal article" date="2016" name="Mol. Biol. Evol.">
        <title>Genome-Wide Survey of Gut Fungi (Harpellales) Reveals the First Horizontally Transferred Ubiquitin Gene from a Mosquito Host.</title>
        <authorList>
            <person name="Wang Y."/>
            <person name="White M.M."/>
            <person name="Kvist S."/>
            <person name="Moncalvo J.M."/>
        </authorList>
    </citation>
    <scope>NUCLEOTIDE SEQUENCE [LARGE SCALE GENOMIC DNA]</scope>
    <source>
        <strain evidence="6 7">ALG-7-W6</strain>
    </source>
</reference>
<dbReference type="InterPro" id="IPR022830">
    <property type="entry name" value="Indigdn_synthA-like"/>
</dbReference>
<dbReference type="GO" id="GO:0005737">
    <property type="term" value="C:cytoplasm"/>
    <property type="evidence" value="ECO:0007669"/>
    <property type="project" value="TreeGrafter"/>
</dbReference>
<protein>
    <submittedName>
        <fullName evidence="6">Pseudouridine-5'-phosphate glycosidase</fullName>
    </submittedName>
</protein>
<evidence type="ECO:0000313" key="6">
    <source>
        <dbReference type="EMBL" id="OLY83130.1"/>
    </source>
</evidence>
<evidence type="ECO:0000256" key="3">
    <source>
        <dbReference type="ARBA" id="ARBA00023211"/>
    </source>
</evidence>
<dbReference type="GO" id="GO:0016798">
    <property type="term" value="F:hydrolase activity, acting on glycosyl bonds"/>
    <property type="evidence" value="ECO:0007669"/>
    <property type="project" value="UniProtKB-KW"/>
</dbReference>
<comment type="caution">
    <text evidence="6">The sequence shown here is derived from an EMBL/GenBank/DDBJ whole genome shotgun (WGS) entry which is preliminary data.</text>
</comment>
<dbReference type="GO" id="GO:0004730">
    <property type="term" value="F:pseudouridylate synthase activity"/>
    <property type="evidence" value="ECO:0007669"/>
    <property type="project" value="InterPro"/>
</dbReference>
<evidence type="ECO:0000256" key="1">
    <source>
        <dbReference type="ARBA" id="ARBA00022723"/>
    </source>
</evidence>
<keyword evidence="3" id="KW-0464">Manganese</keyword>
<evidence type="ECO:0000256" key="5">
    <source>
        <dbReference type="ARBA" id="ARBA00023295"/>
    </source>
</evidence>
<dbReference type="Gene3D" id="3.40.1790.10">
    <property type="entry name" value="Indigoidine synthase domain"/>
    <property type="match status" value="1"/>
</dbReference>